<dbReference type="InterPro" id="IPR002314">
    <property type="entry name" value="aa-tRNA-synt_IIb"/>
</dbReference>
<dbReference type="GO" id="GO:0006433">
    <property type="term" value="P:prolyl-tRNA aminoacylation"/>
    <property type="evidence" value="ECO:0007669"/>
    <property type="project" value="UniProtKB-UniRule"/>
</dbReference>
<protein>
    <recommendedName>
        <fullName evidence="8">Proline--tRNA ligase</fullName>
        <ecNumber evidence="8">6.1.1.15</ecNumber>
    </recommendedName>
    <alternativeName>
        <fullName evidence="8">Prolyl-tRNA synthetase</fullName>
        <shortName evidence="8">ProRS</shortName>
    </alternativeName>
</protein>
<dbReference type="GO" id="GO:0005829">
    <property type="term" value="C:cytosol"/>
    <property type="evidence" value="ECO:0007669"/>
    <property type="project" value="TreeGrafter"/>
</dbReference>
<dbReference type="AlphaFoldDB" id="A0A934N9N6"/>
<evidence type="ECO:0000259" key="9">
    <source>
        <dbReference type="PROSITE" id="PS50862"/>
    </source>
</evidence>
<dbReference type="SUPFAM" id="SSF55826">
    <property type="entry name" value="YbaK/ProRS associated domain"/>
    <property type="match status" value="1"/>
</dbReference>
<dbReference type="InterPro" id="IPR004154">
    <property type="entry name" value="Anticodon-bd"/>
</dbReference>
<dbReference type="EMBL" id="JAEKNN010000032">
    <property type="protein sequence ID" value="MBJ7609247.1"/>
    <property type="molecule type" value="Genomic_DNA"/>
</dbReference>
<dbReference type="InterPro" id="IPR002316">
    <property type="entry name" value="Pro-tRNA-ligase_IIa"/>
</dbReference>
<comment type="similarity">
    <text evidence="8">Belongs to the class-II aminoacyl-tRNA synthetase family. ProS type 1 subfamily.</text>
</comment>
<keyword evidence="4 8" id="KW-0067">ATP-binding</keyword>
<dbReference type="Gene3D" id="3.40.50.800">
    <property type="entry name" value="Anticodon-binding domain"/>
    <property type="match status" value="1"/>
</dbReference>
<dbReference type="PANTHER" id="PTHR42753:SF2">
    <property type="entry name" value="PROLINE--TRNA LIGASE"/>
    <property type="match status" value="1"/>
</dbReference>
<dbReference type="InterPro" id="IPR007214">
    <property type="entry name" value="YbaK/aa-tRNA-synth-assoc-dom"/>
</dbReference>
<gene>
    <name evidence="8" type="primary">proS</name>
    <name evidence="10" type="ORF">JF887_07420</name>
</gene>
<dbReference type="HAMAP" id="MF_01569">
    <property type="entry name" value="Pro_tRNA_synth_type1"/>
    <property type="match status" value="1"/>
</dbReference>
<feature type="domain" description="Aminoacyl-transfer RNA synthetases class-II family profile" evidence="9">
    <location>
        <begin position="43"/>
        <end position="475"/>
    </location>
</feature>
<keyword evidence="2 8" id="KW-0436">Ligase</keyword>
<dbReference type="GO" id="GO:0002161">
    <property type="term" value="F:aminoacyl-tRNA deacylase activity"/>
    <property type="evidence" value="ECO:0007669"/>
    <property type="project" value="InterPro"/>
</dbReference>
<evidence type="ECO:0000256" key="6">
    <source>
        <dbReference type="ARBA" id="ARBA00023146"/>
    </source>
</evidence>
<reference evidence="10 11" key="1">
    <citation type="submission" date="2020-10" db="EMBL/GenBank/DDBJ databases">
        <title>Ca. Dormibacterota MAGs.</title>
        <authorList>
            <person name="Montgomery K."/>
        </authorList>
    </citation>
    <scope>NUCLEOTIDE SEQUENCE [LARGE SCALE GENOMIC DNA]</scope>
    <source>
        <strain evidence="10">Mitchell_Peninsula_5</strain>
    </source>
</reference>
<dbReference type="SUPFAM" id="SSF52954">
    <property type="entry name" value="Class II aaRS ABD-related"/>
    <property type="match status" value="1"/>
</dbReference>
<evidence type="ECO:0000256" key="7">
    <source>
        <dbReference type="ARBA" id="ARBA00047671"/>
    </source>
</evidence>
<organism evidence="10 11">
    <name type="scientific">Candidatus Amunia macphersoniae</name>
    <dbReference type="NCBI Taxonomy" id="3127014"/>
    <lineage>
        <taxon>Bacteria</taxon>
        <taxon>Bacillati</taxon>
        <taxon>Candidatus Dormiibacterota</taxon>
        <taxon>Candidatus Dormibacteria</taxon>
        <taxon>Candidatus Aeolococcales</taxon>
        <taxon>Candidatus Aeolococcaceae</taxon>
        <taxon>Candidatus Amunia</taxon>
    </lineage>
</organism>
<dbReference type="Pfam" id="PF03129">
    <property type="entry name" value="HGTP_anticodon"/>
    <property type="match status" value="1"/>
</dbReference>
<dbReference type="Pfam" id="PF04073">
    <property type="entry name" value="tRNA_edit"/>
    <property type="match status" value="1"/>
</dbReference>
<comment type="catalytic activity">
    <reaction evidence="7 8">
        <text>tRNA(Pro) + L-proline + ATP = L-prolyl-tRNA(Pro) + AMP + diphosphate</text>
        <dbReference type="Rhea" id="RHEA:14305"/>
        <dbReference type="Rhea" id="RHEA-COMP:9700"/>
        <dbReference type="Rhea" id="RHEA-COMP:9702"/>
        <dbReference type="ChEBI" id="CHEBI:30616"/>
        <dbReference type="ChEBI" id="CHEBI:33019"/>
        <dbReference type="ChEBI" id="CHEBI:60039"/>
        <dbReference type="ChEBI" id="CHEBI:78442"/>
        <dbReference type="ChEBI" id="CHEBI:78532"/>
        <dbReference type="ChEBI" id="CHEBI:456215"/>
        <dbReference type="EC" id="6.1.1.15"/>
    </reaction>
</comment>
<sequence>MPTPALRLAHLFGQTLRTAPSDAESEGHQLLLRAGFVRPLAAGIFSLLPLGWRSLRRIESVVREEMDAIGGQEMAMPVVHPAEIWQRSGRWHSVGRELVRFQDRGGRDMVLAMTHEEIVTDLASREILSWRQLPMVVYQLQTKFRDEPRSRMGLIRVREFTMKDSYSFDRDVEGLQRAYDAHHAAYMRIFERCGLGNVVAVEGDMGMMGGLRAHELMYPTPIGEDTLVRCTACGDSANQQVARFAKTAEDNGAARDLERVATPGMATIKALATFLEVSPTQTAKAVFFTADCGDRGRRLVMALVRGDHDVEETKLGNAVSAHALMPATSEEIRAVGAEPGYASPIGVDRELSLVVIDDLLAQSANLVAGANEVDVHFRNVNVGRDFEADVVADIAAAADGAVCVRCGGPLELFRGVEVGNIFQLGTRYSADLGAVFTDEHGAQHPLVMGSYGIGIGRLLACVAEEHHDDRGLRLPPTVAPVDVHVVVLDELAREPADTLVAALETANVSVLVDDRSVSAGVKFADADLIGAPVRCTLSKRSLAAGGVEVRNRADGATTVESEHTAAATVVARCRGA</sequence>
<dbReference type="InterPro" id="IPR036621">
    <property type="entry name" value="Anticodon-bd_dom_sf"/>
</dbReference>
<comment type="caution">
    <text evidence="10">The sequence shown here is derived from an EMBL/GenBank/DDBJ whole genome shotgun (WGS) entry which is preliminary data.</text>
</comment>
<evidence type="ECO:0000256" key="2">
    <source>
        <dbReference type="ARBA" id="ARBA00022598"/>
    </source>
</evidence>
<dbReference type="InterPro" id="IPR045864">
    <property type="entry name" value="aa-tRNA-synth_II/BPL/LPL"/>
</dbReference>
<comment type="function">
    <text evidence="8">Catalyzes the attachment of proline to tRNA(Pro) in a two-step reaction: proline is first activated by ATP to form Pro-AMP and then transferred to the acceptor end of tRNA(Pro). As ProRS can inadvertently accommodate and process non-cognate amino acids such as alanine and cysteine, to avoid such errors it has two additional distinct editing activities against alanine. One activity is designated as 'pretransfer' editing and involves the tRNA(Pro)-independent hydrolysis of activated Ala-AMP. The other activity is designated 'posttransfer' editing and involves deacylation of mischarged Ala-tRNA(Pro). The misacylated Cys-tRNA(Pro) is not edited by ProRS.</text>
</comment>
<evidence type="ECO:0000256" key="1">
    <source>
        <dbReference type="ARBA" id="ARBA00022490"/>
    </source>
</evidence>
<dbReference type="NCBIfam" id="TIGR00409">
    <property type="entry name" value="proS_fam_II"/>
    <property type="match status" value="1"/>
</dbReference>
<comment type="subcellular location">
    <subcellularLocation>
        <location evidence="8">Cytoplasm</location>
    </subcellularLocation>
</comment>
<proteinExistence type="inferred from homology"/>
<accession>A0A934N9N6</accession>
<evidence type="ECO:0000256" key="4">
    <source>
        <dbReference type="ARBA" id="ARBA00022840"/>
    </source>
</evidence>
<comment type="subunit">
    <text evidence="8">Homodimer.</text>
</comment>
<keyword evidence="5 8" id="KW-0648">Protein biosynthesis</keyword>
<dbReference type="GO" id="GO:0005524">
    <property type="term" value="F:ATP binding"/>
    <property type="evidence" value="ECO:0007669"/>
    <property type="project" value="UniProtKB-UniRule"/>
</dbReference>
<evidence type="ECO:0000313" key="10">
    <source>
        <dbReference type="EMBL" id="MBJ7609247.1"/>
    </source>
</evidence>
<comment type="domain">
    <text evidence="8">Consists of three domains: the N-terminal catalytic domain, the editing domain and the C-terminal anticodon-binding domain.</text>
</comment>
<dbReference type="PANTHER" id="PTHR42753">
    <property type="entry name" value="MITOCHONDRIAL RIBOSOME PROTEIN L39/PROLYL-TRNA LIGASE FAMILY MEMBER"/>
    <property type="match status" value="1"/>
</dbReference>
<dbReference type="Proteomes" id="UP000614410">
    <property type="component" value="Unassembled WGS sequence"/>
</dbReference>
<evidence type="ECO:0000256" key="8">
    <source>
        <dbReference type="HAMAP-Rule" id="MF_01569"/>
    </source>
</evidence>
<dbReference type="InterPro" id="IPR050062">
    <property type="entry name" value="Pro-tRNA_synthetase"/>
</dbReference>
<name>A0A934N9N6_9BACT</name>
<keyword evidence="6 8" id="KW-0030">Aminoacyl-tRNA synthetase</keyword>
<dbReference type="SUPFAM" id="SSF55681">
    <property type="entry name" value="Class II aaRS and biotin synthetases"/>
    <property type="match status" value="1"/>
</dbReference>
<dbReference type="EC" id="6.1.1.15" evidence="8"/>
<evidence type="ECO:0000313" key="11">
    <source>
        <dbReference type="Proteomes" id="UP000614410"/>
    </source>
</evidence>
<dbReference type="Pfam" id="PF00587">
    <property type="entry name" value="tRNA-synt_2b"/>
    <property type="match status" value="1"/>
</dbReference>
<dbReference type="NCBIfam" id="NF006625">
    <property type="entry name" value="PRK09194.1"/>
    <property type="match status" value="1"/>
</dbReference>
<dbReference type="GO" id="GO:0004827">
    <property type="term" value="F:proline-tRNA ligase activity"/>
    <property type="evidence" value="ECO:0007669"/>
    <property type="project" value="UniProtKB-UniRule"/>
</dbReference>
<dbReference type="InterPro" id="IPR036754">
    <property type="entry name" value="YbaK/aa-tRNA-synt-asso_dom_sf"/>
</dbReference>
<dbReference type="InterPro" id="IPR006195">
    <property type="entry name" value="aa-tRNA-synth_II"/>
</dbReference>
<dbReference type="InterPro" id="IPR004500">
    <property type="entry name" value="Pro-tRNA-synth_IIa_bac-type"/>
</dbReference>
<dbReference type="CDD" id="cd04334">
    <property type="entry name" value="ProRS-INS"/>
    <property type="match status" value="1"/>
</dbReference>
<dbReference type="Gene3D" id="3.30.930.10">
    <property type="entry name" value="Bira Bifunctional Protein, Domain 2"/>
    <property type="match status" value="2"/>
</dbReference>
<dbReference type="InterPro" id="IPR023717">
    <property type="entry name" value="Pro-tRNA-Synthase_IIa_type1"/>
</dbReference>
<evidence type="ECO:0000256" key="3">
    <source>
        <dbReference type="ARBA" id="ARBA00022741"/>
    </source>
</evidence>
<keyword evidence="1 8" id="KW-0963">Cytoplasm</keyword>
<keyword evidence="3 8" id="KW-0547">Nucleotide-binding</keyword>
<evidence type="ECO:0000256" key="5">
    <source>
        <dbReference type="ARBA" id="ARBA00022917"/>
    </source>
</evidence>
<dbReference type="PRINTS" id="PR01046">
    <property type="entry name" value="TRNASYNTHPRO"/>
</dbReference>
<dbReference type="PROSITE" id="PS50862">
    <property type="entry name" value="AA_TRNA_LIGASE_II"/>
    <property type="match status" value="1"/>
</dbReference>